<dbReference type="AlphaFoldDB" id="A0A084W0V8"/>
<sequence>MHHNHRLFRSKYHYGYNVRYHLANGSTTGSYSGNSYEHDDADGKSDPDDDHSVLEDAMEQNTFWHKR</sequence>
<feature type="compositionally biased region" description="Basic and acidic residues" evidence="1">
    <location>
        <begin position="36"/>
        <end position="54"/>
    </location>
</feature>
<dbReference type="Proteomes" id="UP000030765">
    <property type="component" value="Unassembled WGS sequence"/>
</dbReference>
<dbReference type="EMBL" id="ATLV01019161">
    <property type="status" value="NOT_ANNOTATED_CDS"/>
    <property type="molecule type" value="Genomic_DNA"/>
</dbReference>
<gene>
    <name evidence="2" type="ORF">ZHAS_00011702</name>
</gene>
<reference evidence="2 4" key="1">
    <citation type="journal article" date="2014" name="BMC Genomics">
        <title>Genome sequence of Anopheles sinensis provides insight into genetics basis of mosquito competence for malaria parasites.</title>
        <authorList>
            <person name="Zhou D."/>
            <person name="Zhang D."/>
            <person name="Ding G."/>
            <person name="Shi L."/>
            <person name="Hou Q."/>
            <person name="Ye Y."/>
            <person name="Xu Y."/>
            <person name="Zhou H."/>
            <person name="Xiong C."/>
            <person name="Li S."/>
            <person name="Yu J."/>
            <person name="Hong S."/>
            <person name="Yu X."/>
            <person name="Zou P."/>
            <person name="Chen C."/>
            <person name="Chang X."/>
            <person name="Wang W."/>
            <person name="Lv Y."/>
            <person name="Sun Y."/>
            <person name="Ma L."/>
            <person name="Shen B."/>
            <person name="Zhu C."/>
        </authorList>
    </citation>
    <scope>NUCLEOTIDE SEQUENCE [LARGE SCALE GENOMIC DNA]</scope>
</reference>
<organism evidence="2">
    <name type="scientific">Anopheles sinensis</name>
    <name type="common">Mosquito</name>
    <dbReference type="NCBI Taxonomy" id="74873"/>
    <lineage>
        <taxon>Eukaryota</taxon>
        <taxon>Metazoa</taxon>
        <taxon>Ecdysozoa</taxon>
        <taxon>Arthropoda</taxon>
        <taxon>Hexapoda</taxon>
        <taxon>Insecta</taxon>
        <taxon>Pterygota</taxon>
        <taxon>Neoptera</taxon>
        <taxon>Endopterygota</taxon>
        <taxon>Diptera</taxon>
        <taxon>Nematocera</taxon>
        <taxon>Culicoidea</taxon>
        <taxon>Culicidae</taxon>
        <taxon>Anophelinae</taxon>
        <taxon>Anopheles</taxon>
    </lineage>
</organism>
<dbReference type="EMBL" id="KE525263">
    <property type="protein sequence ID" value="KFB43852.1"/>
    <property type="molecule type" value="Genomic_DNA"/>
</dbReference>
<name>A0A084W0V8_ANOSI</name>
<protein>
    <submittedName>
        <fullName evidence="2 3">Uncharacterized protein</fullName>
    </submittedName>
</protein>
<evidence type="ECO:0000313" key="3">
    <source>
        <dbReference type="EnsemblMetazoa" id="ASIC011702-PA"/>
    </source>
</evidence>
<accession>A0A084W0V8</accession>
<feature type="region of interest" description="Disordered" evidence="1">
    <location>
        <begin position="27"/>
        <end position="67"/>
    </location>
</feature>
<evidence type="ECO:0000313" key="2">
    <source>
        <dbReference type="EMBL" id="KFB43852.1"/>
    </source>
</evidence>
<reference evidence="3" key="2">
    <citation type="submission" date="2020-05" db="UniProtKB">
        <authorList>
            <consortium name="EnsemblMetazoa"/>
        </authorList>
    </citation>
    <scope>IDENTIFICATION</scope>
</reference>
<evidence type="ECO:0000313" key="4">
    <source>
        <dbReference type="Proteomes" id="UP000030765"/>
    </source>
</evidence>
<dbReference type="VEuPathDB" id="VectorBase:ASIC011702"/>
<dbReference type="EnsemblMetazoa" id="ASIC011702-RA">
    <property type="protein sequence ID" value="ASIC011702-PA"/>
    <property type="gene ID" value="ASIC011702"/>
</dbReference>
<evidence type="ECO:0000256" key="1">
    <source>
        <dbReference type="SAM" id="MobiDB-lite"/>
    </source>
</evidence>
<proteinExistence type="predicted"/>
<keyword evidence="4" id="KW-1185">Reference proteome</keyword>